<protein>
    <submittedName>
        <fullName evidence="3">Formin-like protein 5</fullName>
    </submittedName>
</protein>
<organism evidence="2 3">
    <name type="scientific">Delphinapterus leucas</name>
    <name type="common">Beluga whale</name>
    <dbReference type="NCBI Taxonomy" id="9749"/>
    <lineage>
        <taxon>Eukaryota</taxon>
        <taxon>Metazoa</taxon>
        <taxon>Chordata</taxon>
        <taxon>Craniata</taxon>
        <taxon>Vertebrata</taxon>
        <taxon>Euteleostomi</taxon>
        <taxon>Mammalia</taxon>
        <taxon>Eutheria</taxon>
        <taxon>Laurasiatheria</taxon>
        <taxon>Artiodactyla</taxon>
        <taxon>Whippomorpha</taxon>
        <taxon>Cetacea</taxon>
        <taxon>Odontoceti</taxon>
        <taxon>Monodontidae</taxon>
        <taxon>Delphinapterus</taxon>
    </lineage>
</organism>
<feature type="compositionally biased region" description="Basic and acidic residues" evidence="1">
    <location>
        <begin position="23"/>
        <end position="39"/>
    </location>
</feature>
<keyword evidence="2" id="KW-1185">Reference proteome</keyword>
<dbReference type="AlphaFoldDB" id="A0A2Y9LIF6"/>
<evidence type="ECO:0000313" key="2">
    <source>
        <dbReference type="Proteomes" id="UP000248483"/>
    </source>
</evidence>
<evidence type="ECO:0000313" key="3">
    <source>
        <dbReference type="RefSeq" id="XP_022409290.1"/>
    </source>
</evidence>
<proteinExistence type="predicted"/>
<feature type="compositionally biased region" description="Basic residues" evidence="1">
    <location>
        <begin position="73"/>
        <end position="85"/>
    </location>
</feature>
<gene>
    <name evidence="3" type="primary">LOC111164172</name>
</gene>
<dbReference type="Proteomes" id="UP000248483">
    <property type="component" value="Unplaced"/>
</dbReference>
<dbReference type="KEGG" id="dle:111164172"/>
<dbReference type="InParanoid" id="A0A2Y9LIF6"/>
<feature type="compositionally biased region" description="Pro residues" evidence="1">
    <location>
        <begin position="42"/>
        <end position="51"/>
    </location>
</feature>
<feature type="region of interest" description="Disordered" evidence="1">
    <location>
        <begin position="173"/>
        <end position="196"/>
    </location>
</feature>
<dbReference type="RefSeq" id="XP_022409290.1">
    <property type="nucleotide sequence ID" value="XM_022553582.1"/>
</dbReference>
<reference evidence="3" key="1">
    <citation type="submission" date="2025-08" db="UniProtKB">
        <authorList>
            <consortium name="RefSeq"/>
        </authorList>
    </citation>
    <scope>IDENTIFICATION</scope>
    <source>
        <tissue evidence="3">Blood</tissue>
    </source>
</reference>
<evidence type="ECO:0000256" key="1">
    <source>
        <dbReference type="SAM" id="MobiDB-lite"/>
    </source>
</evidence>
<sequence length="280" mass="30037">MEREEKRGAAPCPIPPPLQARPRASELIRGRERPTEFEKGPTVPPPPPPPLAKRRASPGRSPRPESVLCRVHQPLRRPGRGPQKRGRPEQSPRYEPCLRYIFSGPVGTPDPQRASFLTPTPPPTPVFLPLGKGAPRGRRQTGPHPNTARATGGPGRPLPSAYRCRGSRFAQEKAGRGARTLAADLTSRLPPPLGTSSEKLQNAYFAESLLCRDGAWWSENPLRGLVRSRCLSQALPRPISPAPSRSCTSGSPGGPDPPLPSTSGPGASALPPSHRAEGHP</sequence>
<dbReference type="GeneID" id="111164172"/>
<feature type="region of interest" description="Disordered" evidence="1">
    <location>
        <begin position="234"/>
        <end position="280"/>
    </location>
</feature>
<feature type="region of interest" description="Disordered" evidence="1">
    <location>
        <begin position="1"/>
        <end position="160"/>
    </location>
</feature>
<accession>A0A2Y9LIF6</accession>
<name>A0A2Y9LIF6_DELLE</name>